<dbReference type="PANTHER" id="PTHR43617:SF2">
    <property type="entry name" value="UPF0039 PROTEIN SLL0451"/>
    <property type="match status" value="1"/>
</dbReference>
<dbReference type="Pfam" id="PF00583">
    <property type="entry name" value="Acetyltransf_1"/>
    <property type="match status" value="1"/>
</dbReference>
<proteinExistence type="predicted"/>
<evidence type="ECO:0000313" key="2">
    <source>
        <dbReference type="EMBL" id="SHI78184.1"/>
    </source>
</evidence>
<name>A0A8G2C895_9BACT</name>
<keyword evidence="2" id="KW-0808">Transferase</keyword>
<dbReference type="GO" id="GO:0016747">
    <property type="term" value="F:acyltransferase activity, transferring groups other than amino-acyl groups"/>
    <property type="evidence" value="ECO:0007669"/>
    <property type="project" value="InterPro"/>
</dbReference>
<dbReference type="Gene3D" id="3.40.630.30">
    <property type="match status" value="1"/>
</dbReference>
<evidence type="ECO:0000259" key="1">
    <source>
        <dbReference type="PROSITE" id="PS51186"/>
    </source>
</evidence>
<dbReference type="InterPro" id="IPR000182">
    <property type="entry name" value="GNAT_dom"/>
</dbReference>
<feature type="domain" description="N-acetyltransferase" evidence="1">
    <location>
        <begin position="1"/>
        <end position="152"/>
    </location>
</feature>
<dbReference type="EMBL" id="FQZR01000002">
    <property type="protein sequence ID" value="SHI78184.1"/>
    <property type="molecule type" value="Genomic_DNA"/>
</dbReference>
<organism evidence="2 3">
    <name type="scientific">Halodesulfovibrio aestuarii</name>
    <dbReference type="NCBI Taxonomy" id="126333"/>
    <lineage>
        <taxon>Bacteria</taxon>
        <taxon>Pseudomonadati</taxon>
        <taxon>Thermodesulfobacteriota</taxon>
        <taxon>Desulfovibrionia</taxon>
        <taxon>Desulfovibrionales</taxon>
        <taxon>Desulfovibrionaceae</taxon>
        <taxon>Halodesulfovibrio</taxon>
    </lineage>
</organism>
<sequence>MLLKDELPNDVDRISQIQYAAFKGHPMHKPGAEPTEHRIVERLRASNSLSLSLLAEENGEAVGHIAMSPATVGEVRQGWYLLGPVGVIPSRQGAGIGSSLVREALQQMRKKGAKGVVLVGDPEFYTRFGFKGIAGLTYAGVPDQFVLGLSFSDKAPQGEIIAHDAFNVSSE</sequence>
<protein>
    <submittedName>
        <fullName evidence="2">Putative acetyltransferase</fullName>
    </submittedName>
</protein>
<dbReference type="PANTHER" id="PTHR43617">
    <property type="entry name" value="L-AMINO ACID N-ACETYLTRANSFERASE"/>
    <property type="match status" value="1"/>
</dbReference>
<dbReference type="SUPFAM" id="SSF55729">
    <property type="entry name" value="Acyl-CoA N-acyltransferases (Nat)"/>
    <property type="match status" value="1"/>
</dbReference>
<reference evidence="2 3" key="1">
    <citation type="submission" date="2016-11" db="EMBL/GenBank/DDBJ databases">
        <authorList>
            <person name="Varghese N."/>
            <person name="Submissions S."/>
        </authorList>
    </citation>
    <scope>NUCLEOTIDE SEQUENCE [LARGE SCALE GENOMIC DNA]</scope>
    <source>
        <strain evidence="2 3">DSM 17919</strain>
    </source>
</reference>
<accession>A0A8G2C895</accession>
<dbReference type="AlphaFoldDB" id="A0A8G2C895"/>
<dbReference type="Proteomes" id="UP000184001">
    <property type="component" value="Unassembled WGS sequence"/>
</dbReference>
<dbReference type="RefSeq" id="WP_020002083.1">
    <property type="nucleotide sequence ID" value="NZ_CP192219.1"/>
</dbReference>
<dbReference type="PROSITE" id="PS51186">
    <property type="entry name" value="GNAT"/>
    <property type="match status" value="1"/>
</dbReference>
<comment type="caution">
    <text evidence="2">The sequence shown here is derived from an EMBL/GenBank/DDBJ whole genome shotgun (WGS) entry which is preliminary data.</text>
</comment>
<dbReference type="InterPro" id="IPR016181">
    <property type="entry name" value="Acyl_CoA_acyltransferase"/>
</dbReference>
<evidence type="ECO:0000313" key="3">
    <source>
        <dbReference type="Proteomes" id="UP000184001"/>
    </source>
</evidence>
<gene>
    <name evidence="2" type="ORF">SAMN05660830_00970</name>
</gene>
<dbReference type="InterPro" id="IPR050276">
    <property type="entry name" value="MshD_Acetyltransferase"/>
</dbReference>